<comment type="caution">
    <text evidence="8">The sequence shown here is derived from an EMBL/GenBank/DDBJ whole genome shotgun (WGS) entry which is preliminary data.</text>
</comment>
<evidence type="ECO:0000256" key="3">
    <source>
        <dbReference type="ARBA" id="ARBA00023242"/>
    </source>
</evidence>
<comment type="subcellular location">
    <subcellularLocation>
        <location evidence="1">Nucleus</location>
    </subcellularLocation>
</comment>
<dbReference type="PANTHER" id="PTHR23196">
    <property type="entry name" value="PAX TRANSCRIPTION ACTIVATION DOMAIN INTERACTING PROTEIN"/>
    <property type="match status" value="1"/>
</dbReference>
<organism evidence="8 9">
    <name type="scientific">Gnathostoma spinigerum</name>
    <dbReference type="NCBI Taxonomy" id="75299"/>
    <lineage>
        <taxon>Eukaryota</taxon>
        <taxon>Metazoa</taxon>
        <taxon>Ecdysozoa</taxon>
        <taxon>Nematoda</taxon>
        <taxon>Chromadorea</taxon>
        <taxon>Rhabditida</taxon>
        <taxon>Spirurina</taxon>
        <taxon>Gnathostomatomorpha</taxon>
        <taxon>Gnathostomatoidea</taxon>
        <taxon>Gnathostomatidae</taxon>
        <taxon>Gnathostoma</taxon>
    </lineage>
</organism>
<keyword evidence="2" id="KW-0227">DNA damage</keyword>
<evidence type="ECO:0000313" key="8">
    <source>
        <dbReference type="EMBL" id="MFH4981838.1"/>
    </source>
</evidence>
<dbReference type="GO" id="GO:0006974">
    <property type="term" value="P:DNA damage response"/>
    <property type="evidence" value="ECO:0007669"/>
    <property type="project" value="UniProtKB-KW"/>
</dbReference>
<dbReference type="EMBL" id="JBGFUD010007977">
    <property type="protein sequence ID" value="MFH4981838.1"/>
    <property type="molecule type" value="Genomic_DNA"/>
</dbReference>
<dbReference type="InterPro" id="IPR036420">
    <property type="entry name" value="BRCT_dom_sf"/>
</dbReference>
<accession>A0ABD6EXN6</accession>
<sequence>MLRLSSNMYPSTNNGTQTSQPPQQFSPAAAPPDMRSPPVMSPTQAAIVPNPQQAGPSPINSSTASNGTPIHRSVDLQSNGAQMGAQQHMRVVPQSTTPFYGHEPNIAGSVQSDMCLVGCYFAVIDYEKMLLDRFDVQDITAVIRMHGGDIDFGPRAYSNERVTHVICESLRSPQVQQALKERKRCITMYWLNDTMAKKRFEAPWRAFHLPTFWTDNQRPALGKLIAINGFDPSECAGVKMMISAIGARFTPHITKQNNFLVSKSCEGRKVEKCRELGITIVNYTWLVELYLGLKSTLVDNDASYYPLPGNVFEVNTPPCNLELYSESCKTLMGEDMD</sequence>
<dbReference type="PROSITE" id="PS50172">
    <property type="entry name" value="BRCT"/>
    <property type="match status" value="2"/>
</dbReference>
<feature type="domain" description="BRCT" evidence="7">
    <location>
        <begin position="111"/>
        <end position="199"/>
    </location>
</feature>
<reference evidence="8 9" key="1">
    <citation type="submission" date="2024-08" db="EMBL/GenBank/DDBJ databases">
        <title>Gnathostoma spinigerum genome.</title>
        <authorList>
            <person name="Gonzalez-Bertolin B."/>
            <person name="Monzon S."/>
            <person name="Zaballos A."/>
            <person name="Jimenez P."/>
            <person name="Dekumyoy P."/>
            <person name="Varona S."/>
            <person name="Cuesta I."/>
            <person name="Sumanam S."/>
            <person name="Adisakwattana P."/>
            <person name="Gasser R.B."/>
            <person name="Hernandez-Gonzalez A."/>
            <person name="Young N.D."/>
            <person name="Perteguer M.J."/>
        </authorList>
    </citation>
    <scope>NUCLEOTIDE SEQUENCE [LARGE SCALE GENOMIC DNA]</scope>
    <source>
        <strain evidence="8">AL3</strain>
        <tissue evidence="8">Liver</tissue>
    </source>
</reference>
<dbReference type="Proteomes" id="UP001608902">
    <property type="component" value="Unassembled WGS sequence"/>
</dbReference>
<evidence type="ECO:0000256" key="5">
    <source>
        <dbReference type="ARBA" id="ARBA00030146"/>
    </source>
</evidence>
<dbReference type="SUPFAM" id="SSF52113">
    <property type="entry name" value="BRCT domain"/>
    <property type="match status" value="2"/>
</dbReference>
<keyword evidence="9" id="KW-1185">Reference proteome</keyword>
<keyword evidence="3" id="KW-0539">Nucleus</keyword>
<dbReference type="Pfam" id="PF12738">
    <property type="entry name" value="PTCB-BRCT"/>
    <property type="match status" value="1"/>
</dbReference>
<name>A0ABD6EXN6_9BILA</name>
<proteinExistence type="predicted"/>
<dbReference type="CDD" id="cd17711">
    <property type="entry name" value="BRCT_PAXIP1_rpt3"/>
    <property type="match status" value="1"/>
</dbReference>
<gene>
    <name evidence="8" type="ORF">AB6A40_008547</name>
</gene>
<feature type="compositionally biased region" description="Low complexity" evidence="6">
    <location>
        <begin position="16"/>
        <end position="32"/>
    </location>
</feature>
<dbReference type="SMART" id="SM00292">
    <property type="entry name" value="BRCT"/>
    <property type="match status" value="2"/>
</dbReference>
<evidence type="ECO:0000259" key="7">
    <source>
        <dbReference type="PROSITE" id="PS50172"/>
    </source>
</evidence>
<evidence type="ECO:0000256" key="1">
    <source>
        <dbReference type="ARBA" id="ARBA00004123"/>
    </source>
</evidence>
<dbReference type="InterPro" id="IPR001357">
    <property type="entry name" value="BRCT_dom"/>
</dbReference>
<evidence type="ECO:0000313" key="9">
    <source>
        <dbReference type="Proteomes" id="UP001608902"/>
    </source>
</evidence>
<evidence type="ECO:0000256" key="2">
    <source>
        <dbReference type="ARBA" id="ARBA00022763"/>
    </source>
</evidence>
<feature type="compositionally biased region" description="Polar residues" evidence="6">
    <location>
        <begin position="50"/>
        <end position="68"/>
    </location>
</feature>
<dbReference type="InterPro" id="IPR051579">
    <property type="entry name" value="DDR_Transcriptional_Reg"/>
</dbReference>
<dbReference type="Gene3D" id="3.40.50.10190">
    <property type="entry name" value="BRCT domain"/>
    <property type="match status" value="2"/>
</dbReference>
<protein>
    <recommendedName>
        <fullName evidence="4">PAX-interacting protein 1</fullName>
    </recommendedName>
    <alternativeName>
        <fullName evidence="5">PAX transactivation activation domain-interacting protein</fullName>
    </alternativeName>
</protein>
<dbReference type="AlphaFoldDB" id="A0ABD6EXN6"/>
<dbReference type="GO" id="GO:0005634">
    <property type="term" value="C:nucleus"/>
    <property type="evidence" value="ECO:0007669"/>
    <property type="project" value="UniProtKB-SubCell"/>
</dbReference>
<evidence type="ECO:0000256" key="6">
    <source>
        <dbReference type="SAM" id="MobiDB-lite"/>
    </source>
</evidence>
<dbReference type="PANTHER" id="PTHR23196:SF1">
    <property type="entry name" value="PAX-INTERACTING PROTEIN 1"/>
    <property type="match status" value="1"/>
</dbReference>
<feature type="region of interest" description="Disordered" evidence="6">
    <location>
        <begin position="1"/>
        <end position="74"/>
    </location>
</feature>
<feature type="domain" description="BRCT" evidence="7">
    <location>
        <begin position="238"/>
        <end position="288"/>
    </location>
</feature>
<dbReference type="Pfam" id="PF00533">
    <property type="entry name" value="BRCT"/>
    <property type="match status" value="1"/>
</dbReference>
<feature type="compositionally biased region" description="Polar residues" evidence="6">
    <location>
        <begin position="1"/>
        <end position="15"/>
    </location>
</feature>
<evidence type="ECO:0000256" key="4">
    <source>
        <dbReference type="ARBA" id="ARBA00023858"/>
    </source>
</evidence>